<dbReference type="RefSeq" id="WP_271090756.1">
    <property type="nucleotide sequence ID" value="NZ_JAPJZH010000010.1"/>
</dbReference>
<evidence type="ECO:0000313" key="2">
    <source>
        <dbReference type="EMBL" id="MDA4846952.1"/>
    </source>
</evidence>
<dbReference type="EMBL" id="JAPJZH010000010">
    <property type="protein sequence ID" value="MDA4846952.1"/>
    <property type="molecule type" value="Genomic_DNA"/>
</dbReference>
<keyword evidence="1" id="KW-0175">Coiled coil</keyword>
<gene>
    <name evidence="2" type="ORF">OOZ53_16455</name>
</gene>
<accession>A0ABT4VS98</accession>
<sequence length="161" mass="17930">MNATSTTSNVIRAARSVDRAENIGRPVDTAEKAVVSSLNDVVERMMTTNRTMPTSKSDHAVNLYDAAIRDAVADIERMEAEREAAQQVLEESFTERESKVRNDIVFHEQGLEAAREELKQLGAEHKQQGEELIARYDSQIAAAMRMKEANKAARDILLGDI</sequence>
<evidence type="ECO:0000313" key="3">
    <source>
        <dbReference type="Proteomes" id="UP001148313"/>
    </source>
</evidence>
<evidence type="ECO:0000256" key="1">
    <source>
        <dbReference type="SAM" id="Coils"/>
    </source>
</evidence>
<proteinExistence type="predicted"/>
<name>A0ABT4VS98_9HYPH</name>
<keyword evidence="3" id="KW-1185">Reference proteome</keyword>
<organism evidence="2 3">
    <name type="scientific">Hoeflea poritis</name>
    <dbReference type="NCBI Taxonomy" id="2993659"/>
    <lineage>
        <taxon>Bacteria</taxon>
        <taxon>Pseudomonadati</taxon>
        <taxon>Pseudomonadota</taxon>
        <taxon>Alphaproteobacteria</taxon>
        <taxon>Hyphomicrobiales</taxon>
        <taxon>Rhizobiaceae</taxon>
        <taxon>Hoeflea</taxon>
    </lineage>
</organism>
<protein>
    <submittedName>
        <fullName evidence="2">Uncharacterized protein</fullName>
    </submittedName>
</protein>
<reference evidence="2" key="1">
    <citation type="submission" date="2022-11" db="EMBL/GenBank/DDBJ databases">
        <title>Hoeflea poritis sp. nov., isolated from scleractinian coral Porites lutea.</title>
        <authorList>
            <person name="Zhang G."/>
            <person name="Wei Q."/>
            <person name="Cai L."/>
        </authorList>
    </citation>
    <scope>NUCLEOTIDE SEQUENCE</scope>
    <source>
        <strain evidence="2">E7-10</strain>
    </source>
</reference>
<comment type="caution">
    <text evidence="2">The sequence shown here is derived from an EMBL/GenBank/DDBJ whole genome shotgun (WGS) entry which is preliminary data.</text>
</comment>
<dbReference type="Proteomes" id="UP001148313">
    <property type="component" value="Unassembled WGS sequence"/>
</dbReference>
<feature type="coiled-coil region" evidence="1">
    <location>
        <begin position="61"/>
        <end position="131"/>
    </location>
</feature>